<keyword evidence="5" id="KW-1185">Reference proteome</keyword>
<dbReference type="InterPro" id="IPR050570">
    <property type="entry name" value="Cell_wall_metabolism_enzyme"/>
</dbReference>
<dbReference type="Proteomes" id="UP001207337">
    <property type="component" value="Unassembled WGS sequence"/>
</dbReference>
<comment type="caution">
    <text evidence="4">The sequence shown here is derived from an EMBL/GenBank/DDBJ whole genome shotgun (WGS) entry which is preliminary data.</text>
</comment>
<keyword evidence="2" id="KW-0472">Membrane</keyword>
<gene>
    <name evidence="4" type="ORF">LQ318_05545</name>
</gene>
<dbReference type="EMBL" id="JAJNDC010000001">
    <property type="protein sequence ID" value="MCW9712366.1"/>
    <property type="molecule type" value="Genomic_DNA"/>
</dbReference>
<dbReference type="SUPFAM" id="SSF51261">
    <property type="entry name" value="Duplicated hybrid motif"/>
    <property type="match status" value="1"/>
</dbReference>
<feature type="domain" description="M23ase beta-sheet core" evidence="3">
    <location>
        <begin position="200"/>
        <end position="296"/>
    </location>
</feature>
<evidence type="ECO:0000256" key="1">
    <source>
        <dbReference type="ARBA" id="ARBA00022729"/>
    </source>
</evidence>
<protein>
    <submittedName>
        <fullName evidence="4">Peptidoglycan DD-metalloendopeptidase family protein</fullName>
    </submittedName>
</protein>
<organism evidence="4 5">
    <name type="scientific">Fodinibius salicampi</name>
    <dbReference type="NCBI Taxonomy" id="1920655"/>
    <lineage>
        <taxon>Bacteria</taxon>
        <taxon>Pseudomonadati</taxon>
        <taxon>Balneolota</taxon>
        <taxon>Balneolia</taxon>
        <taxon>Balneolales</taxon>
        <taxon>Balneolaceae</taxon>
        <taxon>Fodinibius</taxon>
    </lineage>
</organism>
<dbReference type="PANTHER" id="PTHR21666">
    <property type="entry name" value="PEPTIDASE-RELATED"/>
    <property type="match status" value="1"/>
</dbReference>
<accession>A0ABT3PX28</accession>
<dbReference type="InterPro" id="IPR011055">
    <property type="entry name" value="Dup_hybrid_motif"/>
</dbReference>
<proteinExistence type="predicted"/>
<dbReference type="CDD" id="cd12797">
    <property type="entry name" value="M23_peptidase"/>
    <property type="match status" value="1"/>
</dbReference>
<feature type="transmembrane region" description="Helical" evidence="2">
    <location>
        <begin position="27"/>
        <end position="53"/>
    </location>
</feature>
<dbReference type="InterPro" id="IPR016047">
    <property type="entry name" value="M23ase_b-sheet_dom"/>
</dbReference>
<dbReference type="Gene3D" id="2.70.70.10">
    <property type="entry name" value="Glucose Permease (Domain IIA)"/>
    <property type="match status" value="1"/>
</dbReference>
<dbReference type="Pfam" id="PF01551">
    <property type="entry name" value="Peptidase_M23"/>
    <property type="match status" value="1"/>
</dbReference>
<keyword evidence="2" id="KW-0812">Transmembrane</keyword>
<name>A0ABT3PX28_9BACT</name>
<evidence type="ECO:0000313" key="5">
    <source>
        <dbReference type="Proteomes" id="UP001207337"/>
    </source>
</evidence>
<dbReference type="RefSeq" id="WP_265788275.1">
    <property type="nucleotide sequence ID" value="NZ_BAABRS010000001.1"/>
</dbReference>
<keyword evidence="2" id="KW-1133">Transmembrane helix</keyword>
<reference evidence="4 5" key="1">
    <citation type="submission" date="2021-11" db="EMBL/GenBank/DDBJ databases">
        <title>Aliifidinibius sp. nov., a new bacterium isolated from saline soil.</title>
        <authorList>
            <person name="Galisteo C."/>
            <person name="De La Haba R."/>
            <person name="Sanchez-Porro C."/>
            <person name="Ventosa A."/>
        </authorList>
    </citation>
    <scope>NUCLEOTIDE SEQUENCE [LARGE SCALE GENOMIC DNA]</scope>
    <source>
        <strain evidence="4 5">KACC 190600</strain>
    </source>
</reference>
<evidence type="ECO:0000313" key="4">
    <source>
        <dbReference type="EMBL" id="MCW9712366.1"/>
    </source>
</evidence>
<keyword evidence="1" id="KW-0732">Signal</keyword>
<evidence type="ECO:0000259" key="3">
    <source>
        <dbReference type="Pfam" id="PF01551"/>
    </source>
</evidence>
<sequence length="324" mass="36493">MSLKNYYYYDEENCEFVPVKYNQLERIVYTASVWLLCGVVLAGIGISILSFSIGTPAEIALKAENEALKKQLRTTQTTIDTLDQQVDQLAKADNEMYRSMLGLETIPMDERKAGTGGADLYSDFDIHSQETAEILKKTAQNLENLQRSISIQESSFEEIQSFYNENQKKMVHLPAIKPTQGDVVSGFGKRYHPILKYRRQHDGLDFKANIGDQIYATGNGVVKHAGRKGTYGRLLIIDHGYGYETYYAHLSSFAKDIRPGTRVERGQLVAYSGNTGMSSGPHLHYEIHKDGSPLDPLNFLFADVSPEEYSSYKRIAEQSQISMD</sequence>
<dbReference type="PANTHER" id="PTHR21666:SF289">
    <property type="entry name" value="L-ALA--D-GLU ENDOPEPTIDASE"/>
    <property type="match status" value="1"/>
</dbReference>
<evidence type="ECO:0000256" key="2">
    <source>
        <dbReference type="SAM" id="Phobius"/>
    </source>
</evidence>